<feature type="region of interest" description="Disordered" evidence="2">
    <location>
        <begin position="33"/>
        <end position="76"/>
    </location>
</feature>
<keyword evidence="3" id="KW-0812">Transmembrane</keyword>
<keyword evidence="5" id="KW-1185">Reference proteome</keyword>
<dbReference type="EMBL" id="CCYA01000089">
    <property type="protein sequence ID" value="CEH11972.1"/>
    <property type="molecule type" value="Genomic_DNA"/>
</dbReference>
<feature type="compositionally biased region" description="Polar residues" evidence="2">
    <location>
        <begin position="53"/>
        <end position="63"/>
    </location>
</feature>
<keyword evidence="1" id="KW-0175">Coiled coil</keyword>
<dbReference type="OrthoDB" id="10594554at2759"/>
<protein>
    <submittedName>
        <fullName evidence="4">Uncharacterized protein</fullName>
    </submittedName>
</protein>
<accession>A0A0P1B9L4</accession>
<feature type="transmembrane region" description="Helical" evidence="3">
    <location>
        <begin position="180"/>
        <end position="201"/>
    </location>
</feature>
<evidence type="ECO:0000313" key="4">
    <source>
        <dbReference type="EMBL" id="CEH11972.1"/>
    </source>
</evidence>
<proteinExistence type="predicted"/>
<sequence length="383" mass="42559">MASLGLTAMEPFFAASPGQSTLLAEQIWALTKSGEKKPSPATPSPFKPLGMPATQTPGFSAASSGRPALPKLSPTTSPLRLPVSSLRIPSSKLQGMKLYAGLQTLLQKHRQQEESQGPLEGSGIKLLTKTALQQPLHKADQEHLQKEVQIKCEELEEKVEVLASENERLKLASKFQWSKYLIFGLVLAAVAVTMITLWHFAGDELTEWARHPNKVPEWLVDYLKLCPTVTIEIPPLHWLDKAKLGVSNFRQQGLDLRVEGLDLQVNNTSFLEAERLLSAASQLCTTASNTNQVHGRLSNTHIGFICHWQDVQHSLHAQTQQIIAEQHQEMQRLCLTFSGKLAQIQAQHNAELVSLCKRQEMDLAALCAENKELKRKTKELEVP</sequence>
<evidence type="ECO:0000256" key="3">
    <source>
        <dbReference type="SAM" id="Phobius"/>
    </source>
</evidence>
<reference evidence="4 5" key="1">
    <citation type="submission" date="2014-09" db="EMBL/GenBank/DDBJ databases">
        <authorList>
            <person name="Magalhaes I.L.F."/>
            <person name="Oliveira U."/>
            <person name="Santos F.R."/>
            <person name="Vidigal T.H.D.A."/>
            <person name="Brescovit A.D."/>
            <person name="Santos A.J."/>
        </authorList>
    </citation>
    <scope>NUCLEOTIDE SEQUENCE [LARGE SCALE GENOMIC DNA]</scope>
</reference>
<evidence type="ECO:0000256" key="2">
    <source>
        <dbReference type="SAM" id="MobiDB-lite"/>
    </source>
</evidence>
<name>A0A0P1B9L4_9BASI</name>
<organism evidence="4 5">
    <name type="scientific">Ceraceosorus bombacis</name>
    <dbReference type="NCBI Taxonomy" id="401625"/>
    <lineage>
        <taxon>Eukaryota</taxon>
        <taxon>Fungi</taxon>
        <taxon>Dikarya</taxon>
        <taxon>Basidiomycota</taxon>
        <taxon>Ustilaginomycotina</taxon>
        <taxon>Exobasidiomycetes</taxon>
        <taxon>Ceraceosorales</taxon>
        <taxon>Ceraceosoraceae</taxon>
        <taxon>Ceraceosorus</taxon>
    </lineage>
</organism>
<dbReference type="AlphaFoldDB" id="A0A0P1B9L4"/>
<keyword evidence="3" id="KW-1133">Transmembrane helix</keyword>
<evidence type="ECO:0000313" key="5">
    <source>
        <dbReference type="Proteomes" id="UP000054845"/>
    </source>
</evidence>
<keyword evidence="3" id="KW-0472">Membrane</keyword>
<feature type="coiled-coil region" evidence="1">
    <location>
        <begin position="138"/>
        <end position="172"/>
    </location>
</feature>
<dbReference type="Proteomes" id="UP000054845">
    <property type="component" value="Unassembled WGS sequence"/>
</dbReference>
<evidence type="ECO:0000256" key="1">
    <source>
        <dbReference type="SAM" id="Coils"/>
    </source>
</evidence>